<dbReference type="Proteomes" id="UP000438914">
    <property type="component" value="Unassembled WGS sequence"/>
</dbReference>
<evidence type="ECO:0000259" key="13">
    <source>
        <dbReference type="Pfam" id="PF00593"/>
    </source>
</evidence>
<comment type="similarity">
    <text evidence="11 12">Belongs to the TonB-dependent receptor family.</text>
</comment>
<dbReference type="PANTHER" id="PTHR32552">
    <property type="entry name" value="FERRICHROME IRON RECEPTOR-RELATED"/>
    <property type="match status" value="1"/>
</dbReference>
<keyword evidence="9 11" id="KW-0472">Membrane</keyword>
<dbReference type="InterPro" id="IPR000531">
    <property type="entry name" value="Beta-barrel_TonB"/>
</dbReference>
<keyword evidence="8 12" id="KW-0798">TonB box</keyword>
<protein>
    <submittedName>
        <fullName evidence="15">TonB-dependent receptor</fullName>
    </submittedName>
</protein>
<evidence type="ECO:0000256" key="6">
    <source>
        <dbReference type="ARBA" id="ARBA00023004"/>
    </source>
</evidence>
<evidence type="ECO:0000256" key="12">
    <source>
        <dbReference type="RuleBase" id="RU003357"/>
    </source>
</evidence>
<dbReference type="GO" id="GO:0009279">
    <property type="term" value="C:cell outer membrane"/>
    <property type="evidence" value="ECO:0007669"/>
    <property type="project" value="UniProtKB-SubCell"/>
</dbReference>
<evidence type="ECO:0000256" key="3">
    <source>
        <dbReference type="ARBA" id="ARBA00022452"/>
    </source>
</evidence>
<sequence>MFNEILLLSLSLNATPDTPVDTTTYKKVDLGEVVVTDYKQNRRNLTMTAMSRVDSRLLQDQQVVSIKELSAVVPNFFMPDYGSRANTPVYIRGIGAKSKGSAVGFYVDGVPHYESSAFDIDLSDIAAIDVLRGPQGTLYGRNAIAGIINVYTHNPLEYQNTRVKVGYGKYNDVTAQMSNYTKLNPHFGFSVAGSYHHNDGMFYNAYLKDKADDIDEGEGRIGLYWKPTDRWYLRLNSTLSYSDQGGYPYAPYNVERNRLEDINYNRYSLFRRLISSTGFNARYTNDRISFNSQSCFQYIKSHQAIDQDFTIEDKSFVENNYHERMYSQEFTLKSNNDSRYQWITGLFGMTMQVDQFIQNNAFSAGTATPTDNVNPKSSLAFYHQSSYNIWRGLSATAGVRFDYEHSKSDYHREKLNLGTGASSPMLDFHSTANFRQFTPKFTLQYLTTHRFLYYASITRGYKPGGFNESAKEANERSYDPEYSWNYEVGARTVFLNGRLTAEFDIFYIDWRDMQATYTILGQGNLITNAAHANSKGAELAVAYRPLKGLLFNLNYGYTYATYLDYKKSEKQDYTGNRLPMVPSHTLAANGSYTLEPAGCLDRVTISAGMTGLGRIYWADDNVVSQNFYATVNAKVSLTKGIVTWDFWGKNLTDTRYMAYGFKSSKGNYAQKGKPLTFGTSVSVNF</sequence>
<keyword evidence="4" id="KW-0410">Iron transport</keyword>
<comment type="subcellular location">
    <subcellularLocation>
        <location evidence="1 11">Cell outer membrane</location>
        <topology evidence="1 11">Multi-pass membrane protein</topology>
    </subcellularLocation>
</comment>
<keyword evidence="15" id="KW-0675">Receptor</keyword>
<dbReference type="InterPro" id="IPR012910">
    <property type="entry name" value="Plug_dom"/>
</dbReference>
<proteinExistence type="inferred from homology"/>
<dbReference type="RefSeq" id="WP_154534044.1">
    <property type="nucleotide sequence ID" value="NZ_VUNG01000015.1"/>
</dbReference>
<evidence type="ECO:0000256" key="8">
    <source>
        <dbReference type="ARBA" id="ARBA00023077"/>
    </source>
</evidence>
<keyword evidence="7" id="KW-0406">Ion transport</keyword>
<name>A0A7K0KET9_9BACT</name>
<evidence type="ECO:0000256" key="11">
    <source>
        <dbReference type="PROSITE-ProRule" id="PRU01360"/>
    </source>
</evidence>
<evidence type="ECO:0000256" key="9">
    <source>
        <dbReference type="ARBA" id="ARBA00023136"/>
    </source>
</evidence>
<feature type="domain" description="TonB-dependent receptor plug" evidence="14">
    <location>
        <begin position="47"/>
        <end position="147"/>
    </location>
</feature>
<evidence type="ECO:0000313" key="15">
    <source>
        <dbReference type="EMBL" id="MST84457.1"/>
    </source>
</evidence>
<gene>
    <name evidence="15" type="ORF">FYJ73_07205</name>
</gene>
<keyword evidence="3 11" id="KW-1134">Transmembrane beta strand</keyword>
<keyword evidence="2 11" id="KW-0813">Transport</keyword>
<evidence type="ECO:0000256" key="10">
    <source>
        <dbReference type="ARBA" id="ARBA00023237"/>
    </source>
</evidence>
<organism evidence="15 16">
    <name type="scientific">Hallella mizrahii</name>
    <dbReference type="NCBI Taxonomy" id="2606637"/>
    <lineage>
        <taxon>Bacteria</taxon>
        <taxon>Pseudomonadati</taxon>
        <taxon>Bacteroidota</taxon>
        <taxon>Bacteroidia</taxon>
        <taxon>Bacteroidales</taxon>
        <taxon>Prevotellaceae</taxon>
        <taxon>Hallella</taxon>
    </lineage>
</organism>
<dbReference type="InterPro" id="IPR036942">
    <property type="entry name" value="Beta-barrel_TonB_sf"/>
</dbReference>
<keyword evidence="10 11" id="KW-0998">Cell outer membrane</keyword>
<evidence type="ECO:0000256" key="2">
    <source>
        <dbReference type="ARBA" id="ARBA00022448"/>
    </source>
</evidence>
<dbReference type="Gene3D" id="2.40.170.20">
    <property type="entry name" value="TonB-dependent receptor, beta-barrel domain"/>
    <property type="match status" value="1"/>
</dbReference>
<keyword evidence="6" id="KW-0408">Iron</keyword>
<reference evidence="15 16" key="1">
    <citation type="submission" date="2019-08" db="EMBL/GenBank/DDBJ databases">
        <title>In-depth cultivation of the pig gut microbiome towards novel bacterial diversity and tailored functional studies.</title>
        <authorList>
            <person name="Wylensek D."/>
            <person name="Hitch T.C.A."/>
            <person name="Clavel T."/>
        </authorList>
    </citation>
    <scope>NUCLEOTIDE SEQUENCE [LARGE SCALE GENOMIC DNA]</scope>
    <source>
        <strain evidence="15 16">LKV-178-WT-2A</strain>
    </source>
</reference>
<dbReference type="EMBL" id="VUNG01000015">
    <property type="protein sequence ID" value="MST84457.1"/>
    <property type="molecule type" value="Genomic_DNA"/>
</dbReference>
<dbReference type="Pfam" id="PF00593">
    <property type="entry name" value="TonB_dep_Rec_b-barrel"/>
    <property type="match status" value="1"/>
</dbReference>
<dbReference type="PANTHER" id="PTHR32552:SF81">
    <property type="entry name" value="TONB-DEPENDENT OUTER MEMBRANE RECEPTOR"/>
    <property type="match status" value="1"/>
</dbReference>
<evidence type="ECO:0000256" key="5">
    <source>
        <dbReference type="ARBA" id="ARBA00022692"/>
    </source>
</evidence>
<dbReference type="AlphaFoldDB" id="A0A7K0KET9"/>
<evidence type="ECO:0000256" key="1">
    <source>
        <dbReference type="ARBA" id="ARBA00004571"/>
    </source>
</evidence>
<comment type="caution">
    <text evidence="15">The sequence shown here is derived from an EMBL/GenBank/DDBJ whole genome shotgun (WGS) entry which is preliminary data.</text>
</comment>
<dbReference type="InterPro" id="IPR039426">
    <property type="entry name" value="TonB-dep_rcpt-like"/>
</dbReference>
<feature type="domain" description="TonB-dependent receptor-like beta-barrel" evidence="13">
    <location>
        <begin position="213"/>
        <end position="651"/>
    </location>
</feature>
<keyword evidence="5 11" id="KW-0812">Transmembrane</keyword>
<evidence type="ECO:0000256" key="4">
    <source>
        <dbReference type="ARBA" id="ARBA00022496"/>
    </source>
</evidence>
<dbReference type="Pfam" id="PF07715">
    <property type="entry name" value="Plug"/>
    <property type="match status" value="1"/>
</dbReference>
<dbReference type="GO" id="GO:0006826">
    <property type="term" value="P:iron ion transport"/>
    <property type="evidence" value="ECO:0007669"/>
    <property type="project" value="UniProtKB-KW"/>
</dbReference>
<evidence type="ECO:0000313" key="16">
    <source>
        <dbReference type="Proteomes" id="UP000438914"/>
    </source>
</evidence>
<dbReference type="SUPFAM" id="SSF56935">
    <property type="entry name" value="Porins"/>
    <property type="match status" value="1"/>
</dbReference>
<keyword evidence="16" id="KW-1185">Reference proteome</keyword>
<dbReference type="PROSITE" id="PS52016">
    <property type="entry name" value="TONB_DEPENDENT_REC_3"/>
    <property type="match status" value="1"/>
</dbReference>
<evidence type="ECO:0000256" key="7">
    <source>
        <dbReference type="ARBA" id="ARBA00023065"/>
    </source>
</evidence>
<evidence type="ECO:0000259" key="14">
    <source>
        <dbReference type="Pfam" id="PF07715"/>
    </source>
</evidence>
<accession>A0A7K0KET9</accession>